<comment type="caution">
    <text evidence="3">The sequence shown here is derived from an EMBL/GenBank/DDBJ whole genome shotgun (WGS) entry which is preliminary data.</text>
</comment>
<feature type="compositionally biased region" description="Polar residues" evidence="1">
    <location>
        <begin position="180"/>
        <end position="193"/>
    </location>
</feature>
<feature type="compositionally biased region" description="Low complexity" evidence="1">
    <location>
        <begin position="289"/>
        <end position="300"/>
    </location>
</feature>
<feature type="region of interest" description="Disordered" evidence="1">
    <location>
        <begin position="1030"/>
        <end position="1064"/>
    </location>
</feature>
<dbReference type="PANTHER" id="PTHR14625:SF3">
    <property type="entry name" value="MICROCEPHALIN"/>
    <property type="match status" value="1"/>
</dbReference>
<keyword evidence="4" id="KW-1185">Reference proteome</keyword>
<dbReference type="GO" id="GO:0000278">
    <property type="term" value="P:mitotic cell cycle"/>
    <property type="evidence" value="ECO:0007669"/>
    <property type="project" value="TreeGrafter"/>
</dbReference>
<organism evidence="3 4">
    <name type="scientific">Claviceps pusilla</name>
    <dbReference type="NCBI Taxonomy" id="123648"/>
    <lineage>
        <taxon>Eukaryota</taxon>
        <taxon>Fungi</taxon>
        <taxon>Dikarya</taxon>
        <taxon>Ascomycota</taxon>
        <taxon>Pezizomycotina</taxon>
        <taxon>Sordariomycetes</taxon>
        <taxon>Hypocreomycetidae</taxon>
        <taxon>Hypocreales</taxon>
        <taxon>Clavicipitaceae</taxon>
        <taxon>Claviceps</taxon>
    </lineage>
</organism>
<evidence type="ECO:0000313" key="3">
    <source>
        <dbReference type="EMBL" id="KAG6018385.1"/>
    </source>
</evidence>
<accession>A0A9P7T055</accession>
<gene>
    <name evidence="3" type="ORF">E4U43_002056</name>
</gene>
<feature type="region of interest" description="Disordered" evidence="1">
    <location>
        <begin position="1"/>
        <end position="84"/>
    </location>
</feature>
<dbReference type="InterPro" id="IPR001357">
    <property type="entry name" value="BRCT_dom"/>
</dbReference>
<dbReference type="OrthoDB" id="2384350at2759"/>
<proteinExistence type="predicted"/>
<dbReference type="InterPro" id="IPR036420">
    <property type="entry name" value="BRCT_dom_sf"/>
</dbReference>
<dbReference type="EMBL" id="SRPW01000017">
    <property type="protein sequence ID" value="KAG6018385.1"/>
    <property type="molecule type" value="Genomic_DNA"/>
</dbReference>
<feature type="domain" description="BRCT" evidence="2">
    <location>
        <begin position="892"/>
        <end position="1000"/>
    </location>
</feature>
<feature type="region of interest" description="Disordered" evidence="1">
    <location>
        <begin position="175"/>
        <end position="320"/>
    </location>
</feature>
<dbReference type="Gene3D" id="3.40.50.10190">
    <property type="entry name" value="BRCT domain"/>
    <property type="match status" value="1"/>
</dbReference>
<sequence>MDSPPKRMTRARAAARANADTAKPTRIVTAAAKARPLSTASVSSKSASAKRKVRDDIDEMDGTTTRRAVRARPDNRDETAGCSTTSIESVSRECRSRATRRTTVVVPDDGHVLTVSRTRGRARKPTSQERTNPMLAAPKMNKKTIQTRTGGGTVSKTSRNDSKLVTRNIVNFPAPEKENLSLNSKTEETSSNIAMRGPRGRPTGRAIVPVQSSRKSRQKPLSPKKVTQMPISRDKETSDDELSGLDGMSMAVKSPKRISTSELLIDKEAEDRSIDHEDEKHRDAAKLTAGPGPAAFGSPPRRAPPSPPTETLKSPPKRAGGLHLPELDLQNRIISIAKQDTQTLPGHSNFLLQSPARRPHSPIKCLNFPTRSFGTTIHQEYSNKSCFMLQSPPKRAMSAALPQMQPPVRAGALLPESQKTQPMMTIDLLVPPSEGPSDLLLAEDSDTSIQNSTPENLFDARIESPCVSGPMLAMLSSHTDSHFVEPAADELGEDIQPVWSGDTTSSETEDHGASEVILGEGRSICQEQPRLQLAGMAPEAANDDYKNLQHMIAEMEQAGEDFAPTDKSEVATDKWQCGSNLRIQGDIVDSYCNLKSDIVSDNDEHRGDTISVMHDKEARRTCYVDDSIYATRKQSRRSPMGLQSSAEQPGSWSAISTFQLETSIYSIAKDLNSTVPKDDSHNPRETFRTDSSPVRSTFFEDEIMVHTDFSSPKKQSMPAQSGECENGSDEDIITEDIAMLDEDVALAQEANFRSPMLQQISEEITDNRTCEETLSEASQEYGDENELPVRTPHVTIPSRPVPQTALLTTTKVPLKPADDSESSPLKKKSFSGGRTSHRNAGILPRRVTVISCSPTKDKRRASTYSGDMFCTPIKADQQSSIDMPGTQPRRVVDSALLRGCIVLVDVHTTEGADASGIFVELLTHMGAKCVKTWHWNPSGSGNGDSSSSKVGITHVVFKDGGKRTMEKVREARGLVHCVGVSWVLDCERENEWLDEAPYYLDISVIPRGGARRRKSMEPKALTNLNGTIVSSDNKTFEPLSTPKNRRESTLWMHTPPEQGAEDDDEDLEWSCALLTPVPKTPASEAVAKYASELPITPSSEEDPDLQSSAKQSLLTRTCPPKEGMYHDLEHGILSRDKDEQVIVRLMAARRKSLQFAPKIGSPLARTWN</sequence>
<name>A0A9P7T055_9HYPO</name>
<dbReference type="PROSITE" id="PS50172">
    <property type="entry name" value="BRCT"/>
    <property type="match status" value="1"/>
</dbReference>
<feature type="region of interest" description="Disordered" evidence="1">
    <location>
        <begin position="813"/>
        <end position="838"/>
    </location>
</feature>
<evidence type="ECO:0000313" key="4">
    <source>
        <dbReference type="Proteomes" id="UP000748025"/>
    </source>
</evidence>
<reference evidence="3" key="1">
    <citation type="journal article" date="2020" name="bioRxiv">
        <title>Whole genome comparisons of ergot fungi reveals the divergence and evolution of species within the genus Claviceps are the result of varying mechanisms driving genome evolution and host range expansion.</title>
        <authorList>
            <person name="Wyka S.A."/>
            <person name="Mondo S.J."/>
            <person name="Liu M."/>
            <person name="Dettman J."/>
            <person name="Nalam V."/>
            <person name="Broders K.D."/>
        </authorList>
    </citation>
    <scope>NUCLEOTIDE SEQUENCE</scope>
    <source>
        <strain evidence="3">CCC 602</strain>
    </source>
</reference>
<dbReference type="Proteomes" id="UP000748025">
    <property type="component" value="Unassembled WGS sequence"/>
</dbReference>
<dbReference type="PANTHER" id="PTHR14625">
    <property type="entry name" value="MICROCEPHALIN"/>
    <property type="match status" value="1"/>
</dbReference>
<evidence type="ECO:0000256" key="1">
    <source>
        <dbReference type="SAM" id="MobiDB-lite"/>
    </source>
</evidence>
<dbReference type="SUPFAM" id="SSF52113">
    <property type="entry name" value="BRCT domain"/>
    <property type="match status" value="1"/>
</dbReference>
<protein>
    <recommendedName>
        <fullName evidence="2">BRCT domain-containing protein</fullName>
    </recommendedName>
</protein>
<feature type="compositionally biased region" description="Basic and acidic residues" evidence="1">
    <location>
        <begin position="264"/>
        <end position="285"/>
    </location>
</feature>
<feature type="region of interest" description="Disordered" evidence="1">
    <location>
        <begin position="779"/>
        <end position="799"/>
    </location>
</feature>
<dbReference type="AlphaFoldDB" id="A0A9P7T055"/>
<evidence type="ECO:0000259" key="2">
    <source>
        <dbReference type="PROSITE" id="PS50172"/>
    </source>
</evidence>
<dbReference type="CDD" id="cd17716">
    <property type="entry name" value="BRCT_microcephalin_rpt1"/>
    <property type="match status" value="1"/>
</dbReference>
<dbReference type="InterPro" id="IPR022047">
    <property type="entry name" value="Microcephalin-like"/>
</dbReference>